<dbReference type="InterPro" id="IPR016936">
    <property type="entry name" value="UCP029693"/>
</dbReference>
<keyword evidence="3" id="KW-1185">Reference proteome</keyword>
<comment type="caution">
    <text evidence="2">The sequence shown here is derived from an EMBL/GenBank/DDBJ whole genome shotgun (WGS) entry which is preliminary data.</text>
</comment>
<feature type="transmembrane region" description="Helical" evidence="1">
    <location>
        <begin position="20"/>
        <end position="42"/>
    </location>
</feature>
<reference evidence="2 3" key="1">
    <citation type="submission" date="2024-01" db="EMBL/GenBank/DDBJ databases">
        <title>Multi-omics insights into the function and evolution of sodium benzoate biodegradation pathways in Benzoatithermus flavus gen. nov., sp. nov. from hot spring.</title>
        <authorList>
            <person name="Hu C.-J."/>
            <person name="Li W.-J."/>
        </authorList>
    </citation>
    <scope>NUCLEOTIDE SEQUENCE [LARGE SCALE GENOMIC DNA]</scope>
    <source>
        <strain evidence="2 3">SYSU G07066</strain>
    </source>
</reference>
<sequence>MATIEDDLTTERPRRGLRRVLIALGVLVLAVVAYYVGGALWLHHIDDDPDFAAQLAVPDQASRAVAVSAALIDREVNQHRWVANDPAFLPGYLLDNMPAYETGIMQALGRFATELRDRLARVRGSSAVDPDVESAAGRLNYPGDVWIFEWSNTPVQPSSESQYRRGMADLRRYNERLAQGQAVLERRADNLMATLDRISDDLGAASAALTREVDLNATRLFDPEADDLFYNVKGKLYAYYLILRAFEADFANVVKERNLQASWADLLNSARLGATLHPWMVSNGPLDSQAVPNHLAAQGFLLLRVRTKLEEIIDILQT</sequence>
<dbReference type="EMBL" id="JBBLZC010000020">
    <property type="protein sequence ID" value="MEK0084952.1"/>
    <property type="molecule type" value="Genomic_DNA"/>
</dbReference>
<organism evidence="2 3">
    <name type="scientific">Benzoatithermus flavus</name>
    <dbReference type="NCBI Taxonomy" id="3108223"/>
    <lineage>
        <taxon>Bacteria</taxon>
        <taxon>Pseudomonadati</taxon>
        <taxon>Pseudomonadota</taxon>
        <taxon>Alphaproteobacteria</taxon>
        <taxon>Geminicoccales</taxon>
        <taxon>Geminicoccaceae</taxon>
        <taxon>Benzoatithermus</taxon>
    </lineage>
</organism>
<evidence type="ECO:0000256" key="1">
    <source>
        <dbReference type="SAM" id="Phobius"/>
    </source>
</evidence>
<proteinExistence type="predicted"/>
<keyword evidence="1" id="KW-1133">Transmembrane helix</keyword>
<keyword evidence="1" id="KW-0812">Transmembrane</keyword>
<dbReference type="RefSeq" id="WP_418160800.1">
    <property type="nucleotide sequence ID" value="NZ_JBBLZC010000020.1"/>
</dbReference>
<evidence type="ECO:0000313" key="2">
    <source>
        <dbReference type="EMBL" id="MEK0084952.1"/>
    </source>
</evidence>
<dbReference type="Proteomes" id="UP001375743">
    <property type="component" value="Unassembled WGS sequence"/>
</dbReference>
<accession>A0ABU8XUS3</accession>
<evidence type="ECO:0000313" key="3">
    <source>
        <dbReference type="Proteomes" id="UP001375743"/>
    </source>
</evidence>
<name>A0ABU8XUS3_9PROT</name>
<protein>
    <submittedName>
        <fullName evidence="2">DUF2333 family protein</fullName>
    </submittedName>
</protein>
<keyword evidence="1" id="KW-0472">Membrane</keyword>
<gene>
    <name evidence="2" type="ORF">U1T56_17500</name>
</gene>
<dbReference type="Pfam" id="PF10095">
    <property type="entry name" value="DUF2333"/>
    <property type="match status" value="2"/>
</dbReference>